<dbReference type="EMBL" id="EQ980085">
    <property type="protein sequence ID" value="EEF25281.1"/>
    <property type="molecule type" value="Genomic_DNA"/>
</dbReference>
<proteinExistence type="predicted"/>
<name>B9TFT2_RICCO</name>
<sequence>MHQMQPVARIGQPQTRAGIRRGLRTGRIGDADRHRLAVLRETQHDVPRAFAAIEIVAQRVLHQRLQHQWRTVDIVQHVAVALDPHAQTVAIAQPLQVK</sequence>
<reference evidence="3" key="1">
    <citation type="journal article" date="2010" name="Nat. Biotechnol.">
        <title>Draft genome sequence of the oilseed species Ricinus communis.</title>
        <authorList>
            <person name="Chan A.P."/>
            <person name="Crabtree J."/>
            <person name="Zhao Q."/>
            <person name="Lorenzi H."/>
            <person name="Orvis J."/>
            <person name="Puiu D."/>
            <person name="Melake-Berhan A."/>
            <person name="Jones K.M."/>
            <person name="Redman J."/>
            <person name="Chen G."/>
            <person name="Cahoon E.B."/>
            <person name="Gedil M."/>
            <person name="Stanke M."/>
            <person name="Haas B.J."/>
            <person name="Wortman J.R."/>
            <person name="Fraser-Liggett C.M."/>
            <person name="Ravel J."/>
            <person name="Rabinowicz P.D."/>
        </authorList>
    </citation>
    <scope>NUCLEOTIDE SEQUENCE [LARGE SCALE GENOMIC DNA]</scope>
    <source>
        <strain evidence="3">cv. Hale</strain>
    </source>
</reference>
<feature type="region of interest" description="Disordered" evidence="1">
    <location>
        <begin position="1"/>
        <end position="26"/>
    </location>
</feature>
<evidence type="ECO:0000256" key="1">
    <source>
        <dbReference type="SAM" id="MobiDB-lite"/>
    </source>
</evidence>
<dbReference type="Proteomes" id="UP000008311">
    <property type="component" value="Unassembled WGS sequence"/>
</dbReference>
<evidence type="ECO:0000313" key="3">
    <source>
        <dbReference type="Proteomes" id="UP000008311"/>
    </source>
</evidence>
<protein>
    <submittedName>
        <fullName evidence="2">Uncharacterized protein</fullName>
    </submittedName>
</protein>
<keyword evidence="3" id="KW-1185">Reference proteome</keyword>
<gene>
    <name evidence="2" type="ORF">RCOM_2034870</name>
</gene>
<organism evidence="2 3">
    <name type="scientific">Ricinus communis</name>
    <name type="common">Castor bean</name>
    <dbReference type="NCBI Taxonomy" id="3988"/>
    <lineage>
        <taxon>Eukaryota</taxon>
        <taxon>Viridiplantae</taxon>
        <taxon>Streptophyta</taxon>
        <taxon>Embryophyta</taxon>
        <taxon>Tracheophyta</taxon>
        <taxon>Spermatophyta</taxon>
        <taxon>Magnoliopsida</taxon>
        <taxon>eudicotyledons</taxon>
        <taxon>Gunneridae</taxon>
        <taxon>Pentapetalae</taxon>
        <taxon>rosids</taxon>
        <taxon>fabids</taxon>
        <taxon>Malpighiales</taxon>
        <taxon>Euphorbiaceae</taxon>
        <taxon>Acalyphoideae</taxon>
        <taxon>Acalypheae</taxon>
        <taxon>Ricinus</taxon>
    </lineage>
</organism>
<dbReference type="InParanoid" id="B9TFT2"/>
<accession>B9TFT2</accession>
<dbReference type="AlphaFoldDB" id="B9TFT2"/>
<feature type="non-terminal residue" evidence="2">
    <location>
        <position position="98"/>
    </location>
</feature>
<evidence type="ECO:0000313" key="2">
    <source>
        <dbReference type="EMBL" id="EEF25281.1"/>
    </source>
</evidence>